<comment type="caution">
    <text evidence="1">The sequence shown here is derived from an EMBL/GenBank/DDBJ whole genome shotgun (WGS) entry which is preliminary data.</text>
</comment>
<name>A0A8H9L8I5_9MICO</name>
<dbReference type="EMBL" id="BMPT01000027">
    <property type="protein sequence ID" value="GGM43438.1"/>
    <property type="molecule type" value="Genomic_DNA"/>
</dbReference>
<reference evidence="1" key="2">
    <citation type="submission" date="2020-09" db="EMBL/GenBank/DDBJ databases">
        <authorList>
            <person name="Sun Q."/>
            <person name="Ohkuma M."/>
        </authorList>
    </citation>
    <scope>NUCLEOTIDE SEQUENCE</scope>
    <source>
        <strain evidence="1">JCM 3051</strain>
    </source>
</reference>
<protein>
    <submittedName>
        <fullName evidence="1">Uncharacterized protein</fullName>
    </submittedName>
</protein>
<reference evidence="1" key="1">
    <citation type="journal article" date="2014" name="Int. J. Syst. Evol. Microbiol.">
        <title>Complete genome sequence of Corynebacterium casei LMG S-19264T (=DSM 44701T), isolated from a smear-ripened cheese.</title>
        <authorList>
            <consortium name="US DOE Joint Genome Institute (JGI-PGF)"/>
            <person name="Walter F."/>
            <person name="Albersmeier A."/>
            <person name="Kalinowski J."/>
            <person name="Ruckert C."/>
        </authorList>
    </citation>
    <scope>NUCLEOTIDE SEQUENCE</scope>
    <source>
        <strain evidence="1">JCM 3051</strain>
    </source>
</reference>
<keyword evidence="2" id="KW-1185">Reference proteome</keyword>
<dbReference type="AlphaFoldDB" id="A0A8H9L8I5"/>
<evidence type="ECO:0000313" key="1">
    <source>
        <dbReference type="EMBL" id="GGM43438.1"/>
    </source>
</evidence>
<gene>
    <name evidence="1" type="ORF">GCM10010102_43690</name>
</gene>
<evidence type="ECO:0000313" key="2">
    <source>
        <dbReference type="Proteomes" id="UP000655589"/>
    </source>
</evidence>
<sequence length="110" mass="12193">MPRLVHVQQPYVLLVAGVLCIPQLVDKAAGPLGIRQRLLEVARRRAKVGKTMRKRLRPAAMQGVRDSDELCVLRHMGRGRQLPSSFLVSKPTMKSVELSAIFCGARTSSM</sequence>
<proteinExistence type="predicted"/>
<accession>A0A8H9L8I5</accession>
<organism evidence="1 2">
    <name type="scientific">Promicromonospora citrea</name>
    <dbReference type="NCBI Taxonomy" id="43677"/>
    <lineage>
        <taxon>Bacteria</taxon>
        <taxon>Bacillati</taxon>
        <taxon>Actinomycetota</taxon>
        <taxon>Actinomycetes</taxon>
        <taxon>Micrococcales</taxon>
        <taxon>Promicromonosporaceae</taxon>
        <taxon>Promicromonospora</taxon>
    </lineage>
</organism>
<dbReference type="Proteomes" id="UP000655589">
    <property type="component" value="Unassembled WGS sequence"/>
</dbReference>